<sequence>MRKKKNLWSGVSILIVAVLVITAFIRGNAQAWLLAAAFVIWAVWATCYFLVPYIKEEFHRREAKRIRRKCEKQDAAFDRFIIPEVSDPVEQVLLRHANYRISAYLQSVYPNATWEWREEFPERIIAKGGTGRVKLFGVDGYNFADVTFDQNGGINCALVNIVPLKQPNAPHPSVSDTEDTAEAPAAMPKQPDPVDPQVWYEVQGRKVLEALITDLHSRGYNSLTIRENGDIAIQQADSEKVRTAFESVPEKPYWARLCKVFEREGMAANITDGGILLSW</sequence>
<keyword evidence="2" id="KW-1133">Transmembrane helix</keyword>
<evidence type="ECO:0000313" key="3">
    <source>
        <dbReference type="EMBL" id="BCK78648.1"/>
    </source>
</evidence>
<protein>
    <submittedName>
        <fullName evidence="3">Uncharacterized protein</fullName>
    </submittedName>
</protein>
<proteinExistence type="predicted"/>
<evidence type="ECO:0000313" key="4">
    <source>
        <dbReference type="Proteomes" id="UP000681343"/>
    </source>
</evidence>
<evidence type="ECO:0000256" key="1">
    <source>
        <dbReference type="SAM" id="MobiDB-lite"/>
    </source>
</evidence>
<dbReference type="Proteomes" id="UP000681343">
    <property type="component" value="Chromosome"/>
</dbReference>
<keyword evidence="2" id="KW-0472">Membrane</keyword>
<organism evidence="3 4">
    <name type="scientific">Vescimonas fastidiosa</name>
    <dbReference type="NCBI Taxonomy" id="2714353"/>
    <lineage>
        <taxon>Bacteria</taxon>
        <taxon>Bacillati</taxon>
        <taxon>Bacillota</taxon>
        <taxon>Clostridia</taxon>
        <taxon>Eubacteriales</taxon>
        <taxon>Oscillospiraceae</taxon>
        <taxon>Vescimonas</taxon>
    </lineage>
</organism>
<reference evidence="3" key="1">
    <citation type="submission" date="2020-09" db="EMBL/GenBank/DDBJ databases">
        <title>New species isolated from human feces.</title>
        <authorList>
            <person name="Kitahara M."/>
            <person name="Shigeno Y."/>
            <person name="Shime M."/>
            <person name="Matsumoto Y."/>
            <person name="Nakamura S."/>
            <person name="Motooka D."/>
            <person name="Fukuoka S."/>
            <person name="Nishikawa H."/>
            <person name="Benno Y."/>
        </authorList>
    </citation>
    <scope>NUCLEOTIDE SEQUENCE</scope>
    <source>
        <strain evidence="3">MM35</strain>
    </source>
</reference>
<feature type="transmembrane region" description="Helical" evidence="2">
    <location>
        <begin position="7"/>
        <end position="25"/>
    </location>
</feature>
<dbReference type="AlphaFoldDB" id="A0A810PPJ6"/>
<name>A0A810PPJ6_9FIRM</name>
<dbReference type="EMBL" id="AP023415">
    <property type="protein sequence ID" value="BCK78648.1"/>
    <property type="molecule type" value="Genomic_DNA"/>
</dbReference>
<keyword evidence="4" id="KW-1185">Reference proteome</keyword>
<dbReference type="RefSeq" id="WP_212819572.1">
    <property type="nucleotide sequence ID" value="NZ_AP023415.1"/>
</dbReference>
<gene>
    <name evidence="3" type="ORF">MM35RIKEN_08400</name>
</gene>
<feature type="region of interest" description="Disordered" evidence="1">
    <location>
        <begin position="167"/>
        <end position="194"/>
    </location>
</feature>
<dbReference type="KEGG" id="vfa:MM35RIKEN_08400"/>
<accession>A0A810PPJ6</accession>
<feature type="transmembrane region" description="Helical" evidence="2">
    <location>
        <begin position="31"/>
        <end position="51"/>
    </location>
</feature>
<keyword evidence="2" id="KW-0812">Transmembrane</keyword>
<evidence type="ECO:0000256" key="2">
    <source>
        <dbReference type="SAM" id="Phobius"/>
    </source>
</evidence>